<dbReference type="Pfam" id="PF26639">
    <property type="entry name" value="Het-6_barrel"/>
    <property type="match status" value="1"/>
</dbReference>
<dbReference type="GeneID" id="59295566"/>
<keyword evidence="2" id="KW-1185">Reference proteome</keyword>
<dbReference type="RefSeq" id="XP_037202480.1">
    <property type="nucleotide sequence ID" value="XM_037343296.1"/>
</dbReference>
<proteinExistence type="predicted"/>
<dbReference type="InterPro" id="IPR052895">
    <property type="entry name" value="HetReg/Transcr_Mod"/>
</dbReference>
<accession>A0A8H5QZR7</accession>
<organism evidence="1 2">
    <name type="scientific">Fusarium tjaetaba</name>
    <dbReference type="NCBI Taxonomy" id="1567544"/>
    <lineage>
        <taxon>Eukaryota</taxon>
        <taxon>Fungi</taxon>
        <taxon>Dikarya</taxon>
        <taxon>Ascomycota</taxon>
        <taxon>Pezizomycotina</taxon>
        <taxon>Sordariomycetes</taxon>
        <taxon>Hypocreomycetidae</taxon>
        <taxon>Hypocreales</taxon>
        <taxon>Nectriaceae</taxon>
        <taxon>Fusarium</taxon>
        <taxon>Fusarium fujikuroi species complex</taxon>
    </lineage>
</organism>
<protein>
    <submittedName>
        <fullName evidence="1">Het-domain protein</fullName>
    </submittedName>
</protein>
<dbReference type="PANTHER" id="PTHR24148:SF73">
    <property type="entry name" value="HET DOMAIN PROTEIN (AFU_ORTHOLOGUE AFUA_8G01020)"/>
    <property type="match status" value="1"/>
</dbReference>
<dbReference type="OrthoDB" id="265717at2759"/>
<gene>
    <name evidence="1" type="ORF">FTJAE_10452</name>
</gene>
<dbReference type="Proteomes" id="UP000530670">
    <property type="component" value="Unassembled WGS sequence"/>
</dbReference>
<comment type="caution">
    <text evidence="1">The sequence shown here is derived from an EMBL/GenBank/DDBJ whole genome shotgun (WGS) entry which is preliminary data.</text>
</comment>
<reference evidence="1 2" key="1">
    <citation type="submission" date="2020-05" db="EMBL/GenBank/DDBJ databases">
        <title>Identification and distribution of gene clusters putatively required for synthesis of sphingolipid metabolism inhibitors in phylogenetically diverse species of the filamentous fungus Fusarium.</title>
        <authorList>
            <person name="Kim H.-S."/>
            <person name="Busman M."/>
            <person name="Brown D.W."/>
            <person name="Divon H."/>
            <person name="Uhlig S."/>
            <person name="Proctor R.H."/>
        </authorList>
    </citation>
    <scope>NUCLEOTIDE SEQUENCE [LARGE SCALE GENOMIC DNA]</scope>
    <source>
        <strain evidence="1 2">NRRL 66243</strain>
    </source>
</reference>
<evidence type="ECO:0000313" key="1">
    <source>
        <dbReference type="EMBL" id="KAF5623985.1"/>
    </source>
</evidence>
<name>A0A8H5QZR7_9HYPO</name>
<evidence type="ECO:0000313" key="2">
    <source>
        <dbReference type="Proteomes" id="UP000530670"/>
    </source>
</evidence>
<dbReference type="EMBL" id="JAAQRI010000242">
    <property type="protein sequence ID" value="KAF5623985.1"/>
    <property type="molecule type" value="Genomic_DNA"/>
</dbReference>
<dbReference type="AlphaFoldDB" id="A0A8H5QZR7"/>
<dbReference type="PANTHER" id="PTHR24148">
    <property type="entry name" value="ANKYRIN REPEAT DOMAIN-CONTAINING PROTEIN 39 HOMOLOG-RELATED"/>
    <property type="match status" value="1"/>
</dbReference>
<sequence>MGASATWIRCGTVSFDWTSFCAGISFLEENLWLVKDELLIKERLAATSAIGPAWSVMGIYLVYQDLSPLSDREENGGRYPSFGRLLGISNTAECSDPRDKVYALVGLMSAAVADSMHPDYTLPVRHVYAATARSFIQVDDNLEPIREGNPWGPSNAPSWAADWLWMGRLRSSRTENQLWGPTRFFPRLEPNDSSHIPYCASGGTSGFTIDSISGLSARGKGYFYWDYDTIVQPCQWNSVYGDFDATAATLYRTLVLDRVAGGGKATARHAAIRHLPRTFRQGAQEFTKRGWGWLAGQEGYYFRWEGFRSMNASFELGCHRLDDFFRDEIPPDASELDYSEVYSCFDRASQKRRFMTTTNGYMGWAPDNIYGKDSEQTRPGDMIAVLLGCSTPVVIRRYGPCGYFQVIGEAYVQGLMDGEAMELVNMGKLQCARMTFC</sequence>